<organism evidence="1 2">
    <name type="scientific">Undibacterium arcticum</name>
    <dbReference type="NCBI Taxonomy" id="1762892"/>
    <lineage>
        <taxon>Bacteria</taxon>
        <taxon>Pseudomonadati</taxon>
        <taxon>Pseudomonadota</taxon>
        <taxon>Betaproteobacteria</taxon>
        <taxon>Burkholderiales</taxon>
        <taxon>Oxalobacteraceae</taxon>
        <taxon>Undibacterium</taxon>
    </lineage>
</organism>
<gene>
    <name evidence="1" type="ORF">ACFOFO_24110</name>
</gene>
<dbReference type="InterPro" id="IPR050228">
    <property type="entry name" value="Carboxylesterase_BioH"/>
</dbReference>
<keyword evidence="2" id="KW-1185">Reference proteome</keyword>
<dbReference type="PANTHER" id="PTHR43194:SF4">
    <property type="entry name" value="AB HYDROLASE-1 DOMAIN-CONTAINING PROTEIN"/>
    <property type="match status" value="1"/>
</dbReference>
<reference evidence="2" key="1">
    <citation type="journal article" date="2019" name="Int. J. Syst. Evol. Microbiol.">
        <title>The Global Catalogue of Microorganisms (GCM) 10K type strain sequencing project: providing services to taxonomists for standard genome sequencing and annotation.</title>
        <authorList>
            <consortium name="The Broad Institute Genomics Platform"/>
            <consortium name="The Broad Institute Genome Sequencing Center for Infectious Disease"/>
            <person name="Wu L."/>
            <person name="Ma J."/>
        </authorList>
    </citation>
    <scope>NUCLEOTIDE SEQUENCE [LARGE SCALE GENOMIC DNA]</scope>
    <source>
        <strain evidence="2">KCTC 42986</strain>
    </source>
</reference>
<dbReference type="InterPro" id="IPR029058">
    <property type="entry name" value="AB_hydrolase_fold"/>
</dbReference>
<keyword evidence="1" id="KW-0378">Hydrolase</keyword>
<dbReference type="EMBL" id="JBHRTP010000095">
    <property type="protein sequence ID" value="MFC3110999.1"/>
    <property type="molecule type" value="Genomic_DNA"/>
</dbReference>
<name>A0ABV7F9X1_9BURK</name>
<sequence length="408" mass="45064">MKSLPKNGRFDAAVEEAAGSDIRKRHKGALALALGLALGAQPTAHLHAEAGPAIALAKQGYFFVGGHYFETKDGRFMSDQMYVKYQIPLHHTHSYPLVLFSGGGQSGLNYEGTPDGREGWADYFLRQGYAVYVLDQPARARSPYHPDAVGPTLRTPTLWVERQFTAPERFNRWPQAKLHTQWPGAGVEGDPIFDQLMGQQFPTLASFPKQQELNRDAGSALLDRIGPAILLTHSQSSAFGWLIADARPQLVKGIVAIEPNGPPAHELVNQGAPDWFEDGPLTRPYGLTTPQLAYDPPLAPGEQLTFVRKDHAGTPDLALCWEQAEPARKLVNLEKIPVLLVQSEASYHAPYDYCTVRYLRQAGVENTTYIKLADLGIHGNGHMMMLEKNNLEIAAVLANWLRQTFPTN</sequence>
<evidence type="ECO:0000313" key="2">
    <source>
        <dbReference type="Proteomes" id="UP001595530"/>
    </source>
</evidence>
<protein>
    <submittedName>
        <fullName evidence="1">Alpha/beta hydrolase</fullName>
    </submittedName>
</protein>
<accession>A0ABV7F9X1</accession>
<comment type="caution">
    <text evidence="1">The sequence shown here is derived from an EMBL/GenBank/DDBJ whole genome shotgun (WGS) entry which is preliminary data.</text>
</comment>
<dbReference type="SUPFAM" id="SSF53474">
    <property type="entry name" value="alpha/beta-Hydrolases"/>
    <property type="match status" value="1"/>
</dbReference>
<evidence type="ECO:0000313" key="1">
    <source>
        <dbReference type="EMBL" id="MFC3110999.1"/>
    </source>
</evidence>
<dbReference type="Gene3D" id="3.40.50.1820">
    <property type="entry name" value="alpha/beta hydrolase"/>
    <property type="match status" value="1"/>
</dbReference>
<dbReference type="PANTHER" id="PTHR43194">
    <property type="entry name" value="HYDROLASE ALPHA/BETA FOLD FAMILY"/>
    <property type="match status" value="1"/>
</dbReference>
<dbReference type="GO" id="GO:0016787">
    <property type="term" value="F:hydrolase activity"/>
    <property type="evidence" value="ECO:0007669"/>
    <property type="project" value="UniProtKB-KW"/>
</dbReference>
<dbReference type="RefSeq" id="WP_390333212.1">
    <property type="nucleotide sequence ID" value="NZ_JBHRTP010000095.1"/>
</dbReference>
<dbReference type="Proteomes" id="UP001595530">
    <property type="component" value="Unassembled WGS sequence"/>
</dbReference>
<proteinExistence type="predicted"/>
<dbReference type="CDD" id="cd12809">
    <property type="entry name" value="Esterase_713_like-2"/>
    <property type="match status" value="1"/>
</dbReference>